<organism evidence="8 9">
    <name type="scientific">Lysobacter arseniciresistens ZS79</name>
    <dbReference type="NCBI Taxonomy" id="913325"/>
    <lineage>
        <taxon>Bacteria</taxon>
        <taxon>Pseudomonadati</taxon>
        <taxon>Pseudomonadota</taxon>
        <taxon>Gammaproteobacteria</taxon>
        <taxon>Lysobacterales</taxon>
        <taxon>Lysobacteraceae</taxon>
        <taxon>Novilysobacter</taxon>
    </lineage>
</organism>
<evidence type="ECO:0000259" key="6">
    <source>
        <dbReference type="Pfam" id="PF00669"/>
    </source>
</evidence>
<evidence type="ECO:0000256" key="3">
    <source>
        <dbReference type="ARBA" id="ARBA00005709"/>
    </source>
</evidence>
<accession>A0A0A0F2N6</accession>
<evidence type="ECO:0000256" key="1">
    <source>
        <dbReference type="ARBA" id="ARBA00004365"/>
    </source>
</evidence>
<dbReference type="RefSeq" id="WP_036207467.1">
    <property type="nucleotide sequence ID" value="NZ_AVPT01000003.1"/>
</dbReference>
<dbReference type="Pfam" id="PF00700">
    <property type="entry name" value="Flagellin_C"/>
    <property type="match status" value="1"/>
</dbReference>
<dbReference type="GO" id="GO:0005198">
    <property type="term" value="F:structural molecule activity"/>
    <property type="evidence" value="ECO:0007669"/>
    <property type="project" value="InterPro"/>
</dbReference>
<name>A0A0A0F2N6_9GAMM</name>
<dbReference type="Proteomes" id="UP000029989">
    <property type="component" value="Unassembled WGS sequence"/>
</dbReference>
<evidence type="ECO:0000256" key="5">
    <source>
        <dbReference type="ARBA" id="ARBA00023143"/>
    </source>
</evidence>
<comment type="subcellular location">
    <subcellularLocation>
        <location evidence="1">Bacterial flagellum</location>
    </subcellularLocation>
    <subcellularLocation>
        <location evidence="2">Secreted</location>
    </subcellularLocation>
</comment>
<dbReference type="STRING" id="913325.N799_07960"/>
<dbReference type="OrthoDB" id="9768249at2"/>
<dbReference type="InterPro" id="IPR046358">
    <property type="entry name" value="Flagellin_C"/>
</dbReference>
<dbReference type="SUPFAM" id="SSF64518">
    <property type="entry name" value="Phase 1 flagellin"/>
    <property type="match status" value="1"/>
</dbReference>
<reference evidence="8 9" key="1">
    <citation type="journal article" date="2015" name="Stand. Genomic Sci.">
        <title>Genomic information of the arsenic-resistant bacterium Lysobacter arseniciresistens type strain ZS79(T) and comparison of Lysobacter draft genomes.</title>
        <authorList>
            <person name="Liu L."/>
            <person name="Zhang S."/>
            <person name="Luo M."/>
            <person name="Wang G."/>
        </authorList>
    </citation>
    <scope>NUCLEOTIDE SEQUENCE [LARGE SCALE GENOMIC DNA]</scope>
    <source>
        <strain evidence="8 9">ZS79</strain>
    </source>
</reference>
<dbReference type="eggNOG" id="COG1344">
    <property type="taxonomic scope" value="Bacteria"/>
</dbReference>
<evidence type="ECO:0000313" key="9">
    <source>
        <dbReference type="Proteomes" id="UP000029989"/>
    </source>
</evidence>
<dbReference type="Pfam" id="PF00669">
    <property type="entry name" value="Flagellin_N"/>
    <property type="match status" value="1"/>
</dbReference>
<comment type="similarity">
    <text evidence="3">Belongs to the bacterial flagellin family.</text>
</comment>
<dbReference type="NCBIfam" id="TIGR02550">
    <property type="entry name" value="flagell_flgL"/>
    <property type="match status" value="1"/>
</dbReference>
<dbReference type="InterPro" id="IPR001029">
    <property type="entry name" value="Flagellin_N"/>
</dbReference>
<dbReference type="GO" id="GO:0005576">
    <property type="term" value="C:extracellular region"/>
    <property type="evidence" value="ECO:0007669"/>
    <property type="project" value="UniProtKB-SubCell"/>
</dbReference>
<evidence type="ECO:0000256" key="2">
    <source>
        <dbReference type="ARBA" id="ARBA00004613"/>
    </source>
</evidence>
<proteinExistence type="inferred from homology"/>
<evidence type="ECO:0000256" key="4">
    <source>
        <dbReference type="ARBA" id="ARBA00022525"/>
    </source>
</evidence>
<feature type="domain" description="Flagellin N-terminal" evidence="6">
    <location>
        <begin position="4"/>
        <end position="139"/>
    </location>
</feature>
<dbReference type="InterPro" id="IPR001492">
    <property type="entry name" value="Flagellin"/>
</dbReference>
<feature type="domain" description="Flagellin C-terminal" evidence="7">
    <location>
        <begin position="319"/>
        <end position="397"/>
    </location>
</feature>
<keyword evidence="5" id="KW-0975">Bacterial flagellum</keyword>
<comment type="caution">
    <text evidence="8">The sequence shown here is derived from an EMBL/GenBank/DDBJ whole genome shotgun (WGS) entry which is preliminary data.</text>
</comment>
<dbReference type="PANTHER" id="PTHR42792:SF1">
    <property type="entry name" value="FLAGELLAR HOOK-ASSOCIATED PROTEIN 3"/>
    <property type="match status" value="1"/>
</dbReference>
<evidence type="ECO:0000313" key="8">
    <source>
        <dbReference type="EMBL" id="KGM57366.1"/>
    </source>
</evidence>
<evidence type="ECO:0008006" key="10">
    <source>
        <dbReference type="Google" id="ProtNLM"/>
    </source>
</evidence>
<dbReference type="Gene3D" id="1.20.1330.10">
    <property type="entry name" value="f41 fragment of flagellin, N-terminal domain"/>
    <property type="match status" value="2"/>
</dbReference>
<keyword evidence="4" id="KW-0964">Secreted</keyword>
<dbReference type="GO" id="GO:0071973">
    <property type="term" value="P:bacterial-type flagellum-dependent cell motility"/>
    <property type="evidence" value="ECO:0007669"/>
    <property type="project" value="InterPro"/>
</dbReference>
<dbReference type="GO" id="GO:0009424">
    <property type="term" value="C:bacterial-type flagellum hook"/>
    <property type="evidence" value="ECO:0007669"/>
    <property type="project" value="InterPro"/>
</dbReference>
<dbReference type="AlphaFoldDB" id="A0A0A0F2N6"/>
<gene>
    <name evidence="8" type="ORF">N799_07960</name>
</gene>
<keyword evidence="9" id="KW-1185">Reference proteome</keyword>
<dbReference type="EMBL" id="AVPT01000003">
    <property type="protein sequence ID" value="KGM57366.1"/>
    <property type="molecule type" value="Genomic_DNA"/>
</dbReference>
<protein>
    <recommendedName>
        <fullName evidence="10">Flagellin N-terminal domain-containing protein</fullName>
    </recommendedName>
</protein>
<sequence length="397" mass="41192">MRLSTAQIHNQGLQGMLQRQQAIAKTQQQMTTGSKLVTAADDPAAFSNAQRLDHAVSSLEQFGRNSGHLERRLGLQENALADAGDHLIRARELVIRANTPTLSNDDRKVIAVEMRQLRAELISIGNRGDGAGRALFAGTRDGVVPFADNGGSITYAGDAGRNDVDVAPDLAVADTDPGSALFLRVATGDGIVRGSAGAGNSGSGVLASASVTDHGSWNGAGVTVEFLDGANYRVLDAGGTEIGTGTWQDGQTISAGGVQMQLNGAPAAGDRFGVERAGERDIFATLDALADAMEAPDDSPADSARRTNVLTAGLGDLATAQEHLLAARASTGARLSTLDHAAESRSATSLALEGTLSDLRDTDYAEAASRFAMQMTALQAAQQVTVRIQGLSLFNLL</sequence>
<evidence type="ECO:0000259" key="7">
    <source>
        <dbReference type="Pfam" id="PF00700"/>
    </source>
</evidence>
<dbReference type="InterPro" id="IPR013384">
    <property type="entry name" value="Flagell_FlgL"/>
</dbReference>
<dbReference type="PANTHER" id="PTHR42792">
    <property type="entry name" value="FLAGELLIN"/>
    <property type="match status" value="1"/>
</dbReference>